<dbReference type="GO" id="GO:0005929">
    <property type="term" value="C:cilium"/>
    <property type="evidence" value="ECO:0007669"/>
    <property type="project" value="TreeGrafter"/>
</dbReference>
<dbReference type="InterPro" id="IPR052607">
    <property type="entry name" value="CEP104-like"/>
</dbReference>
<dbReference type="SMART" id="SM00248">
    <property type="entry name" value="ANK"/>
    <property type="match status" value="4"/>
</dbReference>
<feature type="repeat" description="ANK" evidence="1">
    <location>
        <begin position="158"/>
        <end position="190"/>
    </location>
</feature>
<evidence type="ECO:0000313" key="4">
    <source>
        <dbReference type="EMBL" id="KAF0723149.1"/>
    </source>
</evidence>
<dbReference type="PROSITE" id="PS50297">
    <property type="entry name" value="ANK_REP_REGION"/>
    <property type="match status" value="3"/>
</dbReference>
<keyword evidence="1" id="KW-0040">ANK repeat</keyword>
<organism evidence="4 5">
    <name type="scientific">Aphanomyces euteiches</name>
    <dbReference type="NCBI Taxonomy" id="100861"/>
    <lineage>
        <taxon>Eukaryota</taxon>
        <taxon>Sar</taxon>
        <taxon>Stramenopiles</taxon>
        <taxon>Oomycota</taxon>
        <taxon>Saprolegniomycetes</taxon>
        <taxon>Saprolegniales</taxon>
        <taxon>Verrucalvaceae</taxon>
        <taxon>Aphanomyces</taxon>
    </lineage>
</organism>
<dbReference type="EMBL" id="VJMJ01000314">
    <property type="protein sequence ID" value="KAF0723149.1"/>
    <property type="molecule type" value="Genomic_DNA"/>
</dbReference>
<evidence type="ECO:0000313" key="5">
    <source>
        <dbReference type="Proteomes" id="UP000481153"/>
    </source>
</evidence>
<dbReference type="SMART" id="SM01349">
    <property type="entry name" value="TOG"/>
    <property type="match status" value="2"/>
</dbReference>
<evidence type="ECO:0000256" key="2">
    <source>
        <dbReference type="SAM" id="MobiDB-lite"/>
    </source>
</evidence>
<dbReference type="InterPro" id="IPR036770">
    <property type="entry name" value="Ankyrin_rpt-contain_sf"/>
</dbReference>
<sequence>MDAAAAANVFAAARSNDLVTVQQLVESLTTSIAGFDINRLVDDHLHNTLMHIACSNGNLPACKYLFMHGMYLNEPNKLGHTPLFYAADCGNLPLVKWMVSNGADIDTDYSSKATIESDNDRRYDVAFTPLQVACVKGHVDVVDFLVECNADLGGSTINGVTPLHFACHQSQRAVAKILLEAGADLHASDCTGVLPMDLASGPTQSFLTAYDEHGTFDDDTSAAPALADQSPIDGPDVTRLLPDCIGRAFGAHVARQLASSEWKQRQQGVVDTALAMQQGGSTAAKHFDAACHVLVVAANDSVNQVFSAAMPLLKSAFNAAMASPSFHTPAFHASHPLVDDLLALLLGRAAGAHERDASDAVTAVLFLACKSVHATQRIVAIIRDQLRQSQSSSSGSGGGGGGWRQQLVYLRLLTAIASQYRFASESNFSMDDATQVTAQALEHANAKVRTAAVDLFVQSILITSEASGLDGTPDDMADHVCNFADSILAKYMGVVKPALVATIHSGLKAAVGNSRRLSDGGGGRITPGKPHKAAAVAKLKQLLVEPKDDNLSDADLPYAEPVVSALADGVTACFGEKVARCLFSNAWAPRVEGLSFLQKRLEARSTVHLSIDVVHALEIVLQAALSDRVNAVYEGGIALLMEFVLAFGASSTASAKQLQDTLRPLIPRLVLKLGDTKPRLQLVSEDALLFLSRQPLAGPVFVVDAMPSLTAPSTALLANKLDLLVKLLLEFGVQEATGGGAIALKHLVHPAIQACQHKDGAVRHAAIQLVAEALRVARPATMPFLDGLARGARQKLISKLVELGVLETDLLMDEVDDFAVDAQQQRPATGGARPPTASGSSTKHRPALTSVSVLAPPPSSSPSTALSSGGELPYGTALTDDQRSEYSRTIAVLGEPIVRCLLDKTWAPREAAVREMEKKVLEAIRGGGGGVLPHDAATLVVFSQALELVLHDTVARVYQCALRLLQVVATEFVPGVAGHELVLHSTLRPAIEAVIQKLGDSKQRLRSDSFAVLHALAMLPHIGANVIATCVLDQIDRLDGAAPVAIPEMLMLLTSLLRTSVGSQEKQLQALNLQDIRNAIVPALENKHVDIRNAAVAAYTALYQAVKSHEAADVDMQTCLATLKPAVREAITKNILQLQKQQARPLSPTPSATDSAPEVDSARSTHDMAKVGAIFGSEVVALLTSSVAFKRRQGVVDMTTTLKANLAKSNVEKSTWEVCCLLAKTLLLDAQVSVVLAVLELLEAVATAIPWGEWGVHLILGSTIRSVLQQAAHPALRVRLAVKHVLQVMASRHHLGRTVVATATLSVPDDRQQAAAGQSAGNATAKTMSTRWKRLERLRMTWHYVLRLEMVDEMLQEHPATDLLCLDNVVSLLGQAIDTTAGSPTVVVATKTVLAWFHTQEATNVVKAIQGLAPRQRQALSRLLGDNQDDSELSNQQQQGGNPAAGVVVRTSRASHIRRVAALRPTRQAEDDDDDDGDNAPCINQAEKPQSVPLWLRDESTDDHYNGGGGSTDMTGGALGLVKARRKSHHIPTNNNEEDNEELQQHRSRSRRSVHVSYAGV</sequence>
<dbReference type="Gene3D" id="1.25.40.20">
    <property type="entry name" value="Ankyrin repeat-containing domain"/>
    <property type="match status" value="2"/>
</dbReference>
<dbReference type="Proteomes" id="UP000481153">
    <property type="component" value="Unassembled WGS sequence"/>
</dbReference>
<dbReference type="Pfam" id="PF21040">
    <property type="entry name" value="CEP104-like_TOG"/>
    <property type="match status" value="4"/>
</dbReference>
<feature type="repeat" description="ANK" evidence="1">
    <location>
        <begin position="78"/>
        <end position="110"/>
    </location>
</feature>
<dbReference type="SUPFAM" id="SSF48371">
    <property type="entry name" value="ARM repeat"/>
    <property type="match status" value="1"/>
</dbReference>
<evidence type="ECO:0000256" key="1">
    <source>
        <dbReference type="PROSITE-ProRule" id="PRU00023"/>
    </source>
</evidence>
<feature type="domain" description="TOG" evidence="3">
    <location>
        <begin position="560"/>
        <end position="809"/>
    </location>
</feature>
<keyword evidence="5" id="KW-1185">Reference proteome</keyword>
<dbReference type="PANTHER" id="PTHR13371:SF0">
    <property type="entry name" value="CENTROSOMAL PROTEIN OF 104 KDA"/>
    <property type="match status" value="1"/>
</dbReference>
<dbReference type="InterPro" id="IPR002110">
    <property type="entry name" value="Ankyrin_rpt"/>
</dbReference>
<dbReference type="VEuPathDB" id="FungiDB:AeMF1_017988"/>
<proteinExistence type="predicted"/>
<gene>
    <name evidence="4" type="ORF">Ae201684_017896</name>
</gene>
<name>A0A6G0W8K4_9STRA</name>
<dbReference type="Gene3D" id="1.25.10.10">
    <property type="entry name" value="Leucine-rich Repeat Variant"/>
    <property type="match status" value="4"/>
</dbReference>
<feature type="region of interest" description="Disordered" evidence="2">
    <location>
        <begin position="1141"/>
        <end position="1162"/>
    </location>
</feature>
<feature type="domain" description="TOG" evidence="3">
    <location>
        <begin position="885"/>
        <end position="1145"/>
    </location>
</feature>
<dbReference type="PROSITE" id="PS50088">
    <property type="entry name" value="ANK_REPEAT"/>
    <property type="match status" value="3"/>
</dbReference>
<feature type="region of interest" description="Disordered" evidence="2">
    <location>
        <begin position="824"/>
        <end position="874"/>
    </location>
</feature>
<accession>A0A6G0W8K4</accession>
<dbReference type="InterPro" id="IPR011989">
    <property type="entry name" value="ARM-like"/>
</dbReference>
<dbReference type="InterPro" id="IPR016024">
    <property type="entry name" value="ARM-type_fold"/>
</dbReference>
<dbReference type="SUPFAM" id="SSF48403">
    <property type="entry name" value="Ankyrin repeat"/>
    <property type="match status" value="1"/>
</dbReference>
<feature type="compositionally biased region" description="Basic and acidic residues" evidence="2">
    <location>
        <begin position="1496"/>
        <end position="1505"/>
    </location>
</feature>
<feature type="repeat" description="ANK" evidence="1">
    <location>
        <begin position="125"/>
        <end position="157"/>
    </location>
</feature>
<evidence type="ECO:0000259" key="3">
    <source>
        <dbReference type="SMART" id="SM01349"/>
    </source>
</evidence>
<reference evidence="4 5" key="1">
    <citation type="submission" date="2019-07" db="EMBL/GenBank/DDBJ databases">
        <title>Genomics analysis of Aphanomyces spp. identifies a new class of oomycete effector associated with host adaptation.</title>
        <authorList>
            <person name="Gaulin E."/>
        </authorList>
    </citation>
    <scope>NUCLEOTIDE SEQUENCE [LARGE SCALE GENOMIC DNA]</scope>
    <source>
        <strain evidence="4 5">ATCC 201684</strain>
    </source>
</reference>
<dbReference type="InterPro" id="IPR034085">
    <property type="entry name" value="TOG"/>
</dbReference>
<dbReference type="PANTHER" id="PTHR13371">
    <property type="entry name" value="GLYCINE-, GLUTAMATE-, THIENYLCYCLOHEXYLPIPERIDINE-BINDING PROTEIN"/>
    <property type="match status" value="1"/>
</dbReference>
<comment type="caution">
    <text evidence="4">The sequence shown here is derived from an EMBL/GenBank/DDBJ whole genome shotgun (WGS) entry which is preliminary data.</text>
</comment>
<feature type="compositionally biased region" description="Polar residues" evidence="2">
    <location>
        <begin position="1141"/>
        <end position="1154"/>
    </location>
</feature>
<feature type="region of interest" description="Disordered" evidence="2">
    <location>
        <begin position="1427"/>
        <end position="1561"/>
    </location>
</feature>
<dbReference type="Pfam" id="PF12796">
    <property type="entry name" value="Ank_2"/>
    <property type="match status" value="2"/>
</dbReference>
<protein>
    <recommendedName>
        <fullName evidence="3">TOG domain-containing protein</fullName>
    </recommendedName>
</protein>